<name>A0ABU8RYT0_9SPHN</name>
<dbReference type="EMBL" id="JBBHJZ010000003">
    <property type="protein sequence ID" value="MEJ5978174.1"/>
    <property type="molecule type" value="Genomic_DNA"/>
</dbReference>
<comment type="caution">
    <text evidence="2">The sequence shown here is derived from an EMBL/GenBank/DDBJ whole genome shotgun (WGS) entry which is preliminary data.</text>
</comment>
<keyword evidence="3" id="KW-1185">Reference proteome</keyword>
<keyword evidence="1" id="KW-1133">Transmembrane helix</keyword>
<protein>
    <submittedName>
        <fullName evidence="2">TadE/TadG family type IV pilus assembly protein</fullName>
    </submittedName>
</protein>
<organism evidence="2 3">
    <name type="scientific">Novosphingobium anseongense</name>
    <dbReference type="NCBI Taxonomy" id="3133436"/>
    <lineage>
        <taxon>Bacteria</taxon>
        <taxon>Pseudomonadati</taxon>
        <taxon>Pseudomonadota</taxon>
        <taxon>Alphaproteobacteria</taxon>
        <taxon>Sphingomonadales</taxon>
        <taxon>Sphingomonadaceae</taxon>
        <taxon>Novosphingobium</taxon>
    </lineage>
</organism>
<keyword evidence="1" id="KW-0812">Transmembrane</keyword>
<sequence length="180" mass="19504">MIDRFLTALRKLAVDRGGTVLIEFAMAFPVLILLYLGTYAMSDAIACNRKVTVTARALTDLATRYPALTEAEALKILNASAQALSPFDSSKAMITLSEVQVTSTTQAKVIWSRALNGTQLTNNQVVTIPTDMAPVNTYMIIGQVSYDYTPPVKLASFGGDLTLRDSIVMLPRVSDQVPIS</sequence>
<gene>
    <name evidence="2" type="ORF">WG901_16090</name>
</gene>
<keyword evidence="1" id="KW-0472">Membrane</keyword>
<proteinExistence type="predicted"/>
<dbReference type="RefSeq" id="WP_339588111.1">
    <property type="nucleotide sequence ID" value="NZ_JBBHJZ010000003.1"/>
</dbReference>
<evidence type="ECO:0000313" key="3">
    <source>
        <dbReference type="Proteomes" id="UP001361239"/>
    </source>
</evidence>
<feature type="transmembrane region" description="Helical" evidence="1">
    <location>
        <begin position="20"/>
        <end position="41"/>
    </location>
</feature>
<evidence type="ECO:0000313" key="2">
    <source>
        <dbReference type="EMBL" id="MEJ5978174.1"/>
    </source>
</evidence>
<evidence type="ECO:0000256" key="1">
    <source>
        <dbReference type="SAM" id="Phobius"/>
    </source>
</evidence>
<reference evidence="2 3" key="1">
    <citation type="submission" date="2024-03" db="EMBL/GenBank/DDBJ databases">
        <authorList>
            <person name="Jo J.-H."/>
        </authorList>
    </citation>
    <scope>NUCLEOTIDE SEQUENCE [LARGE SCALE GENOMIC DNA]</scope>
    <source>
        <strain evidence="2 3">PS1R-30</strain>
    </source>
</reference>
<dbReference type="Proteomes" id="UP001361239">
    <property type="component" value="Unassembled WGS sequence"/>
</dbReference>
<accession>A0ABU8RYT0</accession>